<dbReference type="InterPro" id="IPR051312">
    <property type="entry name" value="Diverse_Substr_Oxidored"/>
</dbReference>
<proteinExistence type="predicted"/>
<dbReference type="InterPro" id="IPR036318">
    <property type="entry name" value="FAD-bd_PCMH-like_sf"/>
</dbReference>
<dbReference type="AlphaFoldDB" id="A0A2A6FAI3"/>
<dbReference type="PANTHER" id="PTHR42659:SF2">
    <property type="entry name" value="XANTHINE DEHYDROGENASE SUBUNIT C-RELATED"/>
    <property type="match status" value="1"/>
</dbReference>
<evidence type="ECO:0000313" key="6">
    <source>
        <dbReference type="Proteomes" id="UP000219182"/>
    </source>
</evidence>
<feature type="domain" description="FAD-binding PCMH-type" evidence="4">
    <location>
        <begin position="1"/>
        <end position="159"/>
    </location>
</feature>
<evidence type="ECO:0000256" key="2">
    <source>
        <dbReference type="ARBA" id="ARBA00022827"/>
    </source>
</evidence>
<dbReference type="GO" id="GO:0071949">
    <property type="term" value="F:FAD binding"/>
    <property type="evidence" value="ECO:0007669"/>
    <property type="project" value="InterPro"/>
</dbReference>
<dbReference type="InterPro" id="IPR016169">
    <property type="entry name" value="FAD-bd_PCMH_sub2"/>
</dbReference>
<evidence type="ECO:0000256" key="3">
    <source>
        <dbReference type="ARBA" id="ARBA00023002"/>
    </source>
</evidence>
<comment type="caution">
    <text evidence="5">The sequence shown here is derived from an EMBL/GenBank/DDBJ whole genome shotgun (WGS) entry which is preliminary data.</text>
</comment>
<dbReference type="Pfam" id="PF00941">
    <property type="entry name" value="FAD_binding_5"/>
    <property type="match status" value="1"/>
</dbReference>
<evidence type="ECO:0000313" key="5">
    <source>
        <dbReference type="EMBL" id="PDQ18949.1"/>
    </source>
</evidence>
<keyword evidence="6" id="KW-1185">Reference proteome</keyword>
<dbReference type="Gene3D" id="3.30.390.50">
    <property type="entry name" value="CO dehydrogenase flavoprotein, C-terminal domain"/>
    <property type="match status" value="1"/>
</dbReference>
<dbReference type="Gene3D" id="3.30.465.10">
    <property type="match status" value="1"/>
</dbReference>
<dbReference type="InterPro" id="IPR016166">
    <property type="entry name" value="FAD-bd_PCMH"/>
</dbReference>
<dbReference type="SUPFAM" id="SSF55447">
    <property type="entry name" value="CO dehydrogenase flavoprotein C-terminal domain-like"/>
    <property type="match status" value="1"/>
</dbReference>
<dbReference type="EMBL" id="NWQG01000159">
    <property type="protein sequence ID" value="PDQ18949.1"/>
    <property type="molecule type" value="Genomic_DNA"/>
</dbReference>
<dbReference type="Proteomes" id="UP000219182">
    <property type="component" value="Unassembled WGS sequence"/>
</dbReference>
<dbReference type="PROSITE" id="PS51387">
    <property type="entry name" value="FAD_PCMH"/>
    <property type="match status" value="1"/>
</dbReference>
<dbReference type="InterPro" id="IPR002346">
    <property type="entry name" value="Mopterin_DH_FAD-bd"/>
</dbReference>
<gene>
    <name evidence="5" type="ORF">CN311_22175</name>
</gene>
<keyword evidence="3" id="KW-0560">Oxidoreductase</keyword>
<dbReference type="InterPro" id="IPR036683">
    <property type="entry name" value="CO_DH_flav_C_dom_sf"/>
</dbReference>
<dbReference type="SMART" id="SM01092">
    <property type="entry name" value="CO_deh_flav_C"/>
    <property type="match status" value="1"/>
</dbReference>
<accession>A0A2A6FAI3</accession>
<dbReference type="InterPro" id="IPR005107">
    <property type="entry name" value="CO_DH_flav_C"/>
</dbReference>
<keyword evidence="2" id="KW-0274">FAD</keyword>
<organism evidence="5 6">
    <name type="scientific">Mesorhizobium sanjuanii</name>
    <dbReference type="NCBI Taxonomy" id="2037900"/>
    <lineage>
        <taxon>Bacteria</taxon>
        <taxon>Pseudomonadati</taxon>
        <taxon>Pseudomonadota</taxon>
        <taxon>Alphaproteobacteria</taxon>
        <taxon>Hyphomicrobiales</taxon>
        <taxon>Phyllobacteriaceae</taxon>
        <taxon>Mesorhizobium</taxon>
    </lineage>
</organism>
<dbReference type="PANTHER" id="PTHR42659">
    <property type="entry name" value="XANTHINE DEHYDROGENASE SUBUNIT C-RELATED"/>
    <property type="match status" value="1"/>
</dbReference>
<evidence type="ECO:0000256" key="1">
    <source>
        <dbReference type="ARBA" id="ARBA00022630"/>
    </source>
</evidence>
<dbReference type="RefSeq" id="WP_097575836.1">
    <property type="nucleotide sequence ID" value="NZ_NWQG01000159.1"/>
</dbReference>
<dbReference type="SUPFAM" id="SSF56176">
    <property type="entry name" value="FAD-binding/transporter-associated domain-like"/>
    <property type="match status" value="1"/>
</dbReference>
<sequence>MALALQTFSTVKDANAALKAAGTRYLGGGTLVVRATNEGDVSLSSFVRSTEPSLSTIAVSGGKVRLGASVTMATVARHLELGTLSPAARAVGGPAIRNMATVGGNLFAPAPYGDFTVALLALDATVSTDGGDLPIETFLAKRESNHAIVTAVGFALPAGGGFRFLKVSRVKPKGVSVLSIAAVLEQAPDGVVSSARIALGCMADRPMRAKAAEKALAGRPLTSDGIAPALAAVAEGTSPITDPIASAWYRSQVMPVHLGRLLLGQVTGMETKA</sequence>
<name>A0A2A6FAI3_9HYPH</name>
<evidence type="ECO:0000259" key="4">
    <source>
        <dbReference type="PROSITE" id="PS51387"/>
    </source>
</evidence>
<reference evidence="5 6" key="1">
    <citation type="submission" date="2017-09" db="EMBL/GenBank/DDBJ databases">
        <title>Mesorhizobum sanjuanii sp. nov. isolated from nodules of Lotus tenuis in saline-alkaline lowlands of Flooding Pampa.</title>
        <authorList>
            <person name="Sannazzaro A.I."/>
            <person name="Torres Tejerizo G.A."/>
            <person name="Fontana F."/>
            <person name="Cumpa Velazquez L.M."/>
            <person name="Hansen L."/>
            <person name="Pistorio M."/>
            <person name="Estrella M.J."/>
        </authorList>
    </citation>
    <scope>NUCLEOTIDE SEQUENCE [LARGE SCALE GENOMIC DNA]</scope>
    <source>
        <strain evidence="5 6">BSA136</strain>
    </source>
</reference>
<dbReference type="GO" id="GO:0016491">
    <property type="term" value="F:oxidoreductase activity"/>
    <property type="evidence" value="ECO:0007669"/>
    <property type="project" value="UniProtKB-KW"/>
</dbReference>
<dbReference type="Pfam" id="PF03450">
    <property type="entry name" value="CO_deh_flav_C"/>
    <property type="match status" value="1"/>
</dbReference>
<keyword evidence="1" id="KW-0285">Flavoprotein</keyword>
<protein>
    <submittedName>
        <fullName evidence="5">Oxidoreductase</fullName>
    </submittedName>
</protein>